<proteinExistence type="predicted"/>
<dbReference type="Proteomes" id="UP001295423">
    <property type="component" value="Unassembled WGS sequence"/>
</dbReference>
<dbReference type="EMBL" id="CAKOGP040000001">
    <property type="protein sequence ID" value="CAJ1894604.1"/>
    <property type="molecule type" value="Genomic_DNA"/>
</dbReference>
<gene>
    <name evidence="2" type="ORF">CYCCA115_LOCUS152</name>
</gene>
<dbReference type="PANTHER" id="PTHR46566">
    <property type="entry name" value="1-PHOSPHOFRUCTOKINASE-RELATED"/>
    <property type="match status" value="1"/>
</dbReference>
<dbReference type="Gene3D" id="3.40.1190.20">
    <property type="match status" value="1"/>
</dbReference>
<reference evidence="2" key="1">
    <citation type="submission" date="2023-08" db="EMBL/GenBank/DDBJ databases">
        <authorList>
            <person name="Audoor S."/>
            <person name="Bilcke G."/>
        </authorList>
    </citation>
    <scope>NUCLEOTIDE SEQUENCE</scope>
</reference>
<dbReference type="InterPro" id="IPR029056">
    <property type="entry name" value="Ribokinase-like"/>
</dbReference>
<dbReference type="InterPro" id="IPR011611">
    <property type="entry name" value="PfkB_dom"/>
</dbReference>
<sequence length="387" mass="40491">MKAMSATKIIVGLNGALQKRFILPDDGILVPGNVHRAASIQTGVGGKGQDVAIAMNCLAPDSDSGLKLAQFVGCGSSGNSVYDLLKDILGESALDLTVRTKEDTRICTSIVASDETTELVEPSGLISGEEMDELLVKLNGIDAASALCIMGSMPPGCDEETYAKIYDRSASTETLCLVDSVAGVESLLAKMDSKKDSGPSIFKVNASELCKLAGSKKSSSEAGGITFEELTEAIKLFREKYSTSRNALVGLAITDGRHPGYFAAFDKNGDDTVLYKLPVPVLDPGKPLFPIGAGDAVAGGTLAAWLCLTNDDKSTTLLDDCWSVLQEQMKANKGIISDPSMNAAVSAFTFGLACGSASCLQEENSVLDPEDVVDLLKKIGNAELVSA</sequence>
<dbReference type="PANTHER" id="PTHR46566:SF2">
    <property type="entry name" value="ATP-DEPENDENT 6-PHOSPHOFRUCTOKINASE ISOZYME 2"/>
    <property type="match status" value="1"/>
</dbReference>
<dbReference type="AlphaFoldDB" id="A0AAD2CAY4"/>
<evidence type="ECO:0000313" key="2">
    <source>
        <dbReference type="EMBL" id="CAJ1894604.1"/>
    </source>
</evidence>
<evidence type="ECO:0000259" key="1">
    <source>
        <dbReference type="Pfam" id="PF00294"/>
    </source>
</evidence>
<feature type="domain" description="Carbohydrate kinase PfkB" evidence="1">
    <location>
        <begin position="20"/>
        <end position="306"/>
    </location>
</feature>
<dbReference type="SUPFAM" id="SSF53613">
    <property type="entry name" value="Ribokinase-like"/>
    <property type="match status" value="1"/>
</dbReference>
<protein>
    <recommendedName>
        <fullName evidence="1">Carbohydrate kinase PfkB domain-containing protein</fullName>
    </recommendedName>
</protein>
<comment type="caution">
    <text evidence="2">The sequence shown here is derived from an EMBL/GenBank/DDBJ whole genome shotgun (WGS) entry which is preliminary data.</text>
</comment>
<evidence type="ECO:0000313" key="3">
    <source>
        <dbReference type="Proteomes" id="UP001295423"/>
    </source>
</evidence>
<name>A0AAD2CAY4_9STRA</name>
<keyword evidence="3" id="KW-1185">Reference proteome</keyword>
<organism evidence="2 3">
    <name type="scientific">Cylindrotheca closterium</name>
    <dbReference type="NCBI Taxonomy" id="2856"/>
    <lineage>
        <taxon>Eukaryota</taxon>
        <taxon>Sar</taxon>
        <taxon>Stramenopiles</taxon>
        <taxon>Ochrophyta</taxon>
        <taxon>Bacillariophyta</taxon>
        <taxon>Bacillariophyceae</taxon>
        <taxon>Bacillariophycidae</taxon>
        <taxon>Bacillariales</taxon>
        <taxon>Bacillariaceae</taxon>
        <taxon>Cylindrotheca</taxon>
    </lineage>
</organism>
<dbReference type="Pfam" id="PF00294">
    <property type="entry name" value="PfkB"/>
    <property type="match status" value="1"/>
</dbReference>
<accession>A0AAD2CAY4</accession>